<sequence length="239" mass="25699">MRILCARQPSSTSRAKIGTGDSLPCVSRPFALRNASVTSRSTLGRERGHHAGARGLPSDIPVSRAAASPPKRCRRGGNHLAWHDEQGRATRYALVAACGDHEARGRGPPGQEPVAHGFHVPASGPRPTGGLAASHLWHCAKRDSPTVGRRCCQRSMLMPRSTTLSAARFSDTGTRARRGGYRSRSGFLVVSFCSRLHAVAPFCSLGATPARAIMHAHWWQWPSMAARGPRSLMSLNEGD</sequence>
<protein>
    <submittedName>
        <fullName evidence="2">Uncharacterized protein</fullName>
    </submittedName>
</protein>
<evidence type="ECO:0000313" key="2">
    <source>
        <dbReference type="EMBL" id="AKT36615.1"/>
    </source>
</evidence>
<evidence type="ECO:0000256" key="1">
    <source>
        <dbReference type="SAM" id="MobiDB-lite"/>
    </source>
</evidence>
<dbReference type="KEGG" id="ccro:CMC5_007350"/>
<name>A0A0K1E6X7_CHOCO</name>
<dbReference type="EMBL" id="CP012159">
    <property type="protein sequence ID" value="AKT36615.1"/>
    <property type="molecule type" value="Genomic_DNA"/>
</dbReference>
<dbReference type="Proteomes" id="UP000067626">
    <property type="component" value="Chromosome"/>
</dbReference>
<evidence type="ECO:0000313" key="3">
    <source>
        <dbReference type="Proteomes" id="UP000067626"/>
    </source>
</evidence>
<reference evidence="2 3" key="1">
    <citation type="submission" date="2015-07" db="EMBL/GenBank/DDBJ databases">
        <title>Genome analysis of myxobacterium Chondromyces crocatus Cm c5 reveals a high potential for natural compound synthesis and the genetic basis for the loss of fruiting body formation.</title>
        <authorList>
            <person name="Zaburannyi N."/>
            <person name="Bunk B."/>
            <person name="Maier J."/>
            <person name="Overmann J."/>
            <person name="Mueller R."/>
        </authorList>
    </citation>
    <scope>NUCLEOTIDE SEQUENCE [LARGE SCALE GENOMIC DNA]</scope>
    <source>
        <strain evidence="2 3">Cm c5</strain>
    </source>
</reference>
<dbReference type="AlphaFoldDB" id="A0A0K1E6X7"/>
<feature type="region of interest" description="Disordered" evidence="1">
    <location>
        <begin position="1"/>
        <end position="20"/>
    </location>
</feature>
<keyword evidence="3" id="KW-1185">Reference proteome</keyword>
<feature type="region of interest" description="Disordered" evidence="1">
    <location>
        <begin position="37"/>
        <end position="78"/>
    </location>
</feature>
<organism evidence="2 3">
    <name type="scientific">Chondromyces crocatus</name>
    <dbReference type="NCBI Taxonomy" id="52"/>
    <lineage>
        <taxon>Bacteria</taxon>
        <taxon>Pseudomonadati</taxon>
        <taxon>Myxococcota</taxon>
        <taxon>Polyangia</taxon>
        <taxon>Polyangiales</taxon>
        <taxon>Polyangiaceae</taxon>
        <taxon>Chondromyces</taxon>
    </lineage>
</organism>
<gene>
    <name evidence="2" type="ORF">CMC5_007350</name>
</gene>
<accession>A0A0K1E6X7</accession>
<proteinExistence type="predicted"/>